<proteinExistence type="predicted"/>
<accession>A0ABS4XYC1</accession>
<sequence>MKCLVAVTITAVVGIPLALVGWNMYQASRPPHAVSCAKALAYIGWKLPEHTRDHQCVESVDAFSSNMSGTFRMPRTDARPWLASLPGNRFRTAGAEADGVLVTEDGLHLGVVKPRHPKVDEARVTVRFEGKDTALVSFETFDY</sequence>
<keyword evidence="2" id="KW-1185">Reference proteome</keyword>
<reference evidence="1 2" key="1">
    <citation type="submission" date="2021-03" db="EMBL/GenBank/DDBJ databases">
        <title>Sequencing the genomes of 1000 actinobacteria strains.</title>
        <authorList>
            <person name="Klenk H.-P."/>
        </authorList>
    </citation>
    <scope>NUCLEOTIDE SEQUENCE [LARGE SCALE GENOMIC DNA]</scope>
    <source>
        <strain evidence="1 2">DSM 41480</strain>
    </source>
</reference>
<evidence type="ECO:0000313" key="2">
    <source>
        <dbReference type="Proteomes" id="UP001519291"/>
    </source>
</evidence>
<dbReference type="RefSeq" id="WP_209513306.1">
    <property type="nucleotide sequence ID" value="NZ_JAGIOH010000001.1"/>
</dbReference>
<dbReference type="Proteomes" id="UP001519291">
    <property type="component" value="Unassembled WGS sequence"/>
</dbReference>
<protein>
    <submittedName>
        <fullName evidence="1">Uncharacterized protein</fullName>
    </submittedName>
</protein>
<evidence type="ECO:0000313" key="1">
    <source>
        <dbReference type="EMBL" id="MBP2400708.1"/>
    </source>
</evidence>
<dbReference type="EMBL" id="JAGIOH010000001">
    <property type="protein sequence ID" value="MBP2400708.1"/>
    <property type="molecule type" value="Genomic_DNA"/>
</dbReference>
<gene>
    <name evidence="1" type="ORF">JO379_000177</name>
</gene>
<dbReference type="GeneID" id="91567074"/>
<comment type="caution">
    <text evidence="1">The sequence shown here is derived from an EMBL/GenBank/DDBJ whole genome shotgun (WGS) entry which is preliminary data.</text>
</comment>
<organism evidence="1 2">
    <name type="scientific">Streptomyces syringium</name>
    <dbReference type="NCBI Taxonomy" id="76729"/>
    <lineage>
        <taxon>Bacteria</taxon>
        <taxon>Bacillati</taxon>
        <taxon>Actinomycetota</taxon>
        <taxon>Actinomycetes</taxon>
        <taxon>Kitasatosporales</taxon>
        <taxon>Streptomycetaceae</taxon>
        <taxon>Streptomyces</taxon>
    </lineage>
</organism>
<name>A0ABS4XYC1_9ACTN</name>